<sequence length="607" mass="68039">MLTKYYQNYFALLIKILQIIPIITTNINENIKCQKAGDRFIQDLIQYECSINNGLNSNNIPDGGGDVSFENGISLFNTYLVGRPVGCVPSNKTDGTVIRPGLSHISQHFRYECANDTPNGIALKVTRIPNNYFELKIYKFQDCIDNEGKLVKIGEFFTQPTPENSEGKYTSVECVGNEFLAKKVVHEWANCELPKGGKLVEGDFVWQDIPTNSMRSLLQKQEIIACLREENNVKLKCTGNVSFLMEIDSIKGCVATTGQELVISRYANVAGQWTQCRRFKEGCRLINVTSDYIDCEFEGKIHKHGTTFESSSRRSLYICSHGQVIKQGCFIQGQELTLVGDVKYIDGIMPALCVENDNFTMFKSLVGCDLPDGRFKRFMQVWRDDDTMKRCSWAFNSDGSIERSEINSYACLDGSEEIPLNKVVQRENGQFVKCASLENNVNEHIGVKRSTNTGGNLIIRNLTRNELIELSTKKLAKQNVIEYFGVGRRASPLFSPTKAYGGGRVRTKAGTAPYCADMLPFCQRLSGYCSNEFSSDAYELKGLRLHFDQFQGWSKFGGCEGTLSSSLKLQKLVELVCAYSCNKCGVNDGKKFFKNAKIANILAFAKC</sequence>
<reference evidence="2" key="1">
    <citation type="submission" date="2016-11" db="UniProtKB">
        <authorList>
            <consortium name="WormBaseParasite"/>
        </authorList>
    </citation>
    <scope>IDENTIFICATION</scope>
</reference>
<protein>
    <submittedName>
        <fullName evidence="2">Uncharacterized protein</fullName>
    </submittedName>
</protein>
<organism evidence="1 2">
    <name type="scientific">Meloidogyne hapla</name>
    <name type="common">Root-knot nematode worm</name>
    <dbReference type="NCBI Taxonomy" id="6305"/>
    <lineage>
        <taxon>Eukaryota</taxon>
        <taxon>Metazoa</taxon>
        <taxon>Ecdysozoa</taxon>
        <taxon>Nematoda</taxon>
        <taxon>Chromadorea</taxon>
        <taxon>Rhabditida</taxon>
        <taxon>Tylenchina</taxon>
        <taxon>Tylenchomorpha</taxon>
        <taxon>Tylenchoidea</taxon>
        <taxon>Meloidogynidae</taxon>
        <taxon>Meloidogyninae</taxon>
        <taxon>Meloidogyne</taxon>
    </lineage>
</organism>
<dbReference type="WBParaSite" id="MhA1_Contig804.frz3.gene3">
    <property type="protein sequence ID" value="MhA1_Contig804.frz3.gene3"/>
    <property type="gene ID" value="MhA1_Contig804.frz3.gene3"/>
</dbReference>
<name>A0A1I8BZM4_MELHA</name>
<dbReference type="OMA" id="QWTQCRR"/>
<keyword evidence="1" id="KW-1185">Reference proteome</keyword>
<evidence type="ECO:0000313" key="2">
    <source>
        <dbReference type="WBParaSite" id="MhA1_Contig804.frz3.gene3"/>
    </source>
</evidence>
<proteinExistence type="predicted"/>
<dbReference type="AlphaFoldDB" id="A0A1I8BZM4"/>
<dbReference type="Proteomes" id="UP000095281">
    <property type="component" value="Unplaced"/>
</dbReference>
<evidence type="ECO:0000313" key="1">
    <source>
        <dbReference type="Proteomes" id="UP000095281"/>
    </source>
</evidence>
<accession>A0A1I8BZM4</accession>